<gene>
    <name evidence="2" type="ORF">SAMN03080618_01549</name>
</gene>
<dbReference type="AlphaFoldDB" id="A0A1I3LMV4"/>
<dbReference type="STRING" id="1121003.SAMN03080618_01549"/>
<reference evidence="3" key="1">
    <citation type="submission" date="2016-10" db="EMBL/GenBank/DDBJ databases">
        <authorList>
            <person name="Varghese N."/>
            <person name="Submissions S."/>
        </authorList>
    </citation>
    <scope>NUCLEOTIDE SEQUENCE [LARGE SCALE GENOMIC DNA]</scope>
    <source>
        <strain evidence="3">DSM 21857</strain>
    </source>
</reference>
<evidence type="ECO:0000313" key="2">
    <source>
        <dbReference type="EMBL" id="SFI86033.1"/>
    </source>
</evidence>
<proteinExistence type="predicted"/>
<name>A0A1I3LMV4_9HYPH</name>
<dbReference type="PANTHER" id="PTHR34980:SF3">
    <property type="entry name" value="BLR8105 PROTEIN"/>
    <property type="match status" value="1"/>
</dbReference>
<sequence>MPASQIFWLFFGFSGRISRAAYFLAGMLMMIVVVFFAYRMMLIQEVGGSGSIWETLFSLALLVSLWAQAALGAKRLHDLDKPGIMAALLFVPMLNFLAFVALCVAPGTMGPNRFGQHTNAPGPARA</sequence>
<keyword evidence="1" id="KW-1133">Transmembrane helix</keyword>
<evidence type="ECO:0000313" key="3">
    <source>
        <dbReference type="Proteomes" id="UP000242763"/>
    </source>
</evidence>
<dbReference type="Proteomes" id="UP000242763">
    <property type="component" value="Unassembled WGS sequence"/>
</dbReference>
<dbReference type="InterPro" id="IPR008523">
    <property type="entry name" value="DUF805"/>
</dbReference>
<feature type="transmembrane region" description="Helical" evidence="1">
    <location>
        <begin position="83"/>
        <end position="105"/>
    </location>
</feature>
<keyword evidence="1" id="KW-0472">Membrane</keyword>
<keyword evidence="1" id="KW-0812">Transmembrane</keyword>
<feature type="transmembrane region" description="Helical" evidence="1">
    <location>
        <begin position="20"/>
        <end position="38"/>
    </location>
</feature>
<dbReference type="RefSeq" id="WP_091520577.1">
    <property type="nucleotide sequence ID" value="NZ_FORF01000007.1"/>
</dbReference>
<dbReference type="OrthoDB" id="9812349at2"/>
<feature type="transmembrane region" description="Helical" evidence="1">
    <location>
        <begin position="50"/>
        <end position="71"/>
    </location>
</feature>
<accession>A0A1I3LMV4</accession>
<dbReference type="EMBL" id="FORF01000007">
    <property type="protein sequence ID" value="SFI86033.1"/>
    <property type="molecule type" value="Genomic_DNA"/>
</dbReference>
<evidence type="ECO:0000256" key="1">
    <source>
        <dbReference type="SAM" id="Phobius"/>
    </source>
</evidence>
<protein>
    <submittedName>
        <fullName evidence="2">Uncharacterized membrane protein YhaH, DUF805 family</fullName>
    </submittedName>
</protein>
<dbReference type="Pfam" id="PF05656">
    <property type="entry name" value="DUF805"/>
    <property type="match status" value="1"/>
</dbReference>
<organism evidence="2 3">
    <name type="scientific">Aquamicrobium aerolatum DSM 21857</name>
    <dbReference type="NCBI Taxonomy" id="1121003"/>
    <lineage>
        <taxon>Bacteria</taxon>
        <taxon>Pseudomonadati</taxon>
        <taxon>Pseudomonadota</taxon>
        <taxon>Alphaproteobacteria</taxon>
        <taxon>Hyphomicrobiales</taxon>
        <taxon>Phyllobacteriaceae</taxon>
        <taxon>Aerobium</taxon>
    </lineage>
</organism>
<keyword evidence="3" id="KW-1185">Reference proteome</keyword>
<dbReference type="PANTHER" id="PTHR34980">
    <property type="entry name" value="INNER MEMBRANE PROTEIN-RELATED-RELATED"/>
    <property type="match status" value="1"/>
</dbReference>
<dbReference type="GO" id="GO:0005886">
    <property type="term" value="C:plasma membrane"/>
    <property type="evidence" value="ECO:0007669"/>
    <property type="project" value="TreeGrafter"/>
</dbReference>